<gene>
    <name evidence="1" type="primary">RvY_18487-1</name>
    <name evidence="1" type="synonym">RvY_18487.1</name>
    <name evidence="1" type="ORF">RvY_18487</name>
</gene>
<evidence type="ECO:0000313" key="2">
    <source>
        <dbReference type="Proteomes" id="UP000186922"/>
    </source>
</evidence>
<keyword evidence="2" id="KW-1185">Reference proteome</keyword>
<proteinExistence type="predicted"/>
<dbReference type="EMBL" id="BDGG01000019">
    <property type="protein sequence ID" value="GAV08856.1"/>
    <property type="molecule type" value="Genomic_DNA"/>
</dbReference>
<sequence length="53" mass="5847">MAYAELSQAIILRHGLKCAPCGEAHPEKLQQLLLLTLVCKIFSLVIHGGFSRK</sequence>
<reference evidence="1 2" key="1">
    <citation type="journal article" date="2016" name="Nat. Commun.">
        <title>Extremotolerant tardigrade genome and improved radiotolerance of human cultured cells by tardigrade-unique protein.</title>
        <authorList>
            <person name="Hashimoto T."/>
            <person name="Horikawa D.D."/>
            <person name="Saito Y."/>
            <person name="Kuwahara H."/>
            <person name="Kozuka-Hata H."/>
            <person name="Shin-I T."/>
            <person name="Minakuchi Y."/>
            <person name="Ohishi K."/>
            <person name="Motoyama A."/>
            <person name="Aizu T."/>
            <person name="Enomoto A."/>
            <person name="Kondo K."/>
            <person name="Tanaka S."/>
            <person name="Hara Y."/>
            <person name="Koshikawa S."/>
            <person name="Sagara H."/>
            <person name="Miura T."/>
            <person name="Yokobori S."/>
            <person name="Miyagawa K."/>
            <person name="Suzuki Y."/>
            <person name="Kubo T."/>
            <person name="Oyama M."/>
            <person name="Kohara Y."/>
            <person name="Fujiyama A."/>
            <person name="Arakawa K."/>
            <person name="Katayama T."/>
            <person name="Toyoda A."/>
            <person name="Kunieda T."/>
        </authorList>
    </citation>
    <scope>NUCLEOTIDE SEQUENCE [LARGE SCALE GENOMIC DNA]</scope>
    <source>
        <strain evidence="1 2">YOKOZUNA-1</strain>
    </source>
</reference>
<name>A0A1D1W6B9_RAMVA</name>
<dbReference type="AlphaFoldDB" id="A0A1D1W6B9"/>
<organism evidence="1 2">
    <name type="scientific">Ramazzottius varieornatus</name>
    <name type="common">Water bear</name>
    <name type="synonym">Tardigrade</name>
    <dbReference type="NCBI Taxonomy" id="947166"/>
    <lineage>
        <taxon>Eukaryota</taxon>
        <taxon>Metazoa</taxon>
        <taxon>Ecdysozoa</taxon>
        <taxon>Tardigrada</taxon>
        <taxon>Eutardigrada</taxon>
        <taxon>Parachela</taxon>
        <taxon>Hypsibioidea</taxon>
        <taxon>Ramazzottiidae</taxon>
        <taxon>Ramazzottius</taxon>
    </lineage>
</organism>
<evidence type="ECO:0000313" key="1">
    <source>
        <dbReference type="EMBL" id="GAV08856.1"/>
    </source>
</evidence>
<accession>A0A1D1W6B9</accession>
<comment type="caution">
    <text evidence="1">The sequence shown here is derived from an EMBL/GenBank/DDBJ whole genome shotgun (WGS) entry which is preliminary data.</text>
</comment>
<dbReference type="Proteomes" id="UP000186922">
    <property type="component" value="Unassembled WGS sequence"/>
</dbReference>
<protein>
    <submittedName>
        <fullName evidence="1">Uncharacterized protein</fullName>
    </submittedName>
</protein>